<dbReference type="EMBL" id="LGKG01000057">
    <property type="protein sequence ID" value="KPC65169.1"/>
    <property type="molecule type" value="Genomic_DNA"/>
</dbReference>
<evidence type="ECO:0000313" key="3">
    <source>
        <dbReference type="Proteomes" id="UP000037982"/>
    </source>
</evidence>
<sequence>MRKLGGRPGVSKTVRVVVAGASAALALGITASAQAVPAADAPAGPGGPVASGWEFFDDYWTDDGCRAEGSHGVDHHEWTAFRCRPGTGDRHLWVLRP</sequence>
<feature type="chain" id="PRO_5039640367" evidence="1">
    <location>
        <begin position="36"/>
        <end position="97"/>
    </location>
</feature>
<protein>
    <submittedName>
        <fullName evidence="2">Uncharacterized protein</fullName>
    </submittedName>
</protein>
<keyword evidence="3" id="KW-1185">Reference proteome</keyword>
<reference evidence="3" key="1">
    <citation type="submission" date="2015-07" db="EMBL/GenBank/DDBJ databases">
        <authorList>
            <person name="Ju K.-S."/>
            <person name="Doroghazi J.R."/>
            <person name="Metcalf W.W."/>
        </authorList>
    </citation>
    <scope>NUCLEOTIDE SEQUENCE [LARGE SCALE GENOMIC DNA]</scope>
    <source>
        <strain evidence="3">NRRL ISP-5002</strain>
    </source>
</reference>
<evidence type="ECO:0000313" key="2">
    <source>
        <dbReference type="EMBL" id="KPC65169.1"/>
    </source>
</evidence>
<dbReference type="AlphaFoldDB" id="A0A0N0H298"/>
<keyword evidence="1" id="KW-0732">Signal</keyword>
<organism evidence="2 3">
    <name type="scientific">Streptomyces chattanoogensis</name>
    <dbReference type="NCBI Taxonomy" id="66876"/>
    <lineage>
        <taxon>Bacteria</taxon>
        <taxon>Bacillati</taxon>
        <taxon>Actinomycetota</taxon>
        <taxon>Actinomycetes</taxon>
        <taxon>Kitasatosporales</taxon>
        <taxon>Streptomycetaceae</taxon>
        <taxon>Streptomyces</taxon>
    </lineage>
</organism>
<gene>
    <name evidence="2" type="ORF">ADL29_08385</name>
</gene>
<comment type="caution">
    <text evidence="2">The sequence shown here is derived from an EMBL/GenBank/DDBJ whole genome shotgun (WGS) entry which is preliminary data.</text>
</comment>
<proteinExistence type="predicted"/>
<name>A0A0N0H298_9ACTN</name>
<feature type="signal peptide" evidence="1">
    <location>
        <begin position="1"/>
        <end position="35"/>
    </location>
</feature>
<accession>A0A0N0H298</accession>
<evidence type="ECO:0000256" key="1">
    <source>
        <dbReference type="SAM" id="SignalP"/>
    </source>
</evidence>
<dbReference type="Proteomes" id="UP000037982">
    <property type="component" value="Unassembled WGS sequence"/>
</dbReference>
<dbReference type="PATRIC" id="fig|66876.3.peg.1839"/>